<gene>
    <name evidence="2" type="ORF">JL102_11275</name>
</gene>
<protein>
    <submittedName>
        <fullName evidence="2">Exo-alpha-sialidase</fullName>
    </submittedName>
</protein>
<name>A0A937F8T3_9BACT</name>
<dbReference type="SUPFAM" id="SSF110296">
    <property type="entry name" value="Oligoxyloglucan reducing end-specific cellobiohydrolase"/>
    <property type="match status" value="1"/>
</dbReference>
<keyword evidence="1" id="KW-0732">Signal</keyword>
<dbReference type="CDD" id="cd15482">
    <property type="entry name" value="Sialidase_non-viral"/>
    <property type="match status" value="1"/>
</dbReference>
<dbReference type="Proteomes" id="UP000659388">
    <property type="component" value="Unassembled WGS sequence"/>
</dbReference>
<proteinExistence type="predicted"/>
<dbReference type="Gene3D" id="2.130.10.10">
    <property type="entry name" value="YVTN repeat-like/Quinoprotein amine dehydrogenase"/>
    <property type="match status" value="1"/>
</dbReference>
<dbReference type="AlphaFoldDB" id="A0A937F8T3"/>
<feature type="chain" id="PRO_5037761363" evidence="1">
    <location>
        <begin position="19"/>
        <end position="407"/>
    </location>
</feature>
<organism evidence="2 3">
    <name type="scientific">Fulvivirga sediminis</name>
    <dbReference type="NCBI Taxonomy" id="2803949"/>
    <lineage>
        <taxon>Bacteria</taxon>
        <taxon>Pseudomonadati</taxon>
        <taxon>Bacteroidota</taxon>
        <taxon>Cytophagia</taxon>
        <taxon>Cytophagales</taxon>
        <taxon>Fulvivirgaceae</taxon>
        <taxon>Fulvivirga</taxon>
    </lineage>
</organism>
<dbReference type="InterPro" id="IPR015943">
    <property type="entry name" value="WD40/YVTN_repeat-like_dom_sf"/>
</dbReference>
<dbReference type="EMBL" id="JAESIY010000005">
    <property type="protein sequence ID" value="MBL3656714.1"/>
    <property type="molecule type" value="Genomic_DNA"/>
</dbReference>
<reference evidence="2" key="1">
    <citation type="submission" date="2021-01" db="EMBL/GenBank/DDBJ databases">
        <title>Fulvivirga kasyanovii gen. nov., sp nov., a novel member of the phylum Bacteroidetes isolated from seawater in a mussel farm.</title>
        <authorList>
            <person name="Zhao L.-H."/>
            <person name="Wang Z.-J."/>
        </authorList>
    </citation>
    <scope>NUCLEOTIDE SEQUENCE</scope>
    <source>
        <strain evidence="2">2943</strain>
    </source>
</reference>
<accession>A0A937F8T3</accession>
<dbReference type="RefSeq" id="WP_202244498.1">
    <property type="nucleotide sequence ID" value="NZ_JAESIY010000005.1"/>
</dbReference>
<sequence>MRYILTSLLAFYFTFSLAQFPALELPAQKNLSEPDVAISLKKENNMVISSSTGEMFYSDDSGKSWNTSSLGISADGVTVVSDNKGVFYAFATKGEEVVGFKSKDSGASWEEEGRQRFSGLINYQVVNNINNGSLGFTCVVKSEEDGCKNTVYYSDLNGGKKWGKIAKIAEVSCEEQTITGSALGFSPDDRMYVAYLSTQTGILMDRSYDKGKTWLYKDISVADYFAGDSLLMPGLNEHQTEPQLILDVTSTQYRGGLYLTWDDKRPTAGTNIYFISSRNNGDYWNTIGQVNEASDGQHFMPVMAQDHEIGVIYILYYQTESKESNATDVIIAYSIDGGASFVNKKLTSESFQIDQALRSGLSIKAHNGNILASWTKHVNGKATLITSMITQKQLVPELKIPSGKRKK</sequence>
<evidence type="ECO:0000256" key="1">
    <source>
        <dbReference type="SAM" id="SignalP"/>
    </source>
</evidence>
<evidence type="ECO:0000313" key="3">
    <source>
        <dbReference type="Proteomes" id="UP000659388"/>
    </source>
</evidence>
<evidence type="ECO:0000313" key="2">
    <source>
        <dbReference type="EMBL" id="MBL3656714.1"/>
    </source>
</evidence>
<comment type="caution">
    <text evidence="2">The sequence shown here is derived from an EMBL/GenBank/DDBJ whole genome shotgun (WGS) entry which is preliminary data.</text>
</comment>
<feature type="signal peptide" evidence="1">
    <location>
        <begin position="1"/>
        <end position="18"/>
    </location>
</feature>
<keyword evidence="3" id="KW-1185">Reference proteome</keyword>